<evidence type="ECO:0000313" key="1">
    <source>
        <dbReference type="EMBL" id="EIJ41422.1"/>
    </source>
</evidence>
<reference evidence="1 2" key="1">
    <citation type="submission" date="2011-11" db="EMBL/GenBank/DDBJ databases">
        <title>Improved High-Quality Draft sequence of Beggiatoa alba B18lD.</title>
        <authorList>
            <consortium name="US DOE Joint Genome Institute"/>
            <person name="Lucas S."/>
            <person name="Han J."/>
            <person name="Lapidus A."/>
            <person name="Cheng J.-F."/>
            <person name="Goodwin L."/>
            <person name="Pitluck S."/>
            <person name="Peters L."/>
            <person name="Mikhailova N."/>
            <person name="Held B."/>
            <person name="Detter J.C."/>
            <person name="Han C."/>
            <person name="Tapia R."/>
            <person name="Land M."/>
            <person name="Hauser L."/>
            <person name="Kyrpides N."/>
            <person name="Ivanova N."/>
            <person name="Pagani I."/>
            <person name="Samuel K."/>
            <person name="Teske A."/>
            <person name="Mueller J."/>
            <person name="Woyke T."/>
        </authorList>
    </citation>
    <scope>NUCLEOTIDE SEQUENCE [LARGE SCALE GENOMIC DNA]</scope>
    <source>
        <strain evidence="1 2">B18LD</strain>
    </source>
</reference>
<name>I3CCS9_9GAMM</name>
<proteinExistence type="predicted"/>
<protein>
    <submittedName>
        <fullName evidence="1">Uncharacterized protein</fullName>
    </submittedName>
</protein>
<dbReference type="RefSeq" id="WP_002683353.1">
    <property type="nucleotide sequence ID" value="NZ_JH600070.1"/>
</dbReference>
<dbReference type="EMBL" id="JH600070">
    <property type="protein sequence ID" value="EIJ41422.1"/>
    <property type="molecule type" value="Genomic_DNA"/>
</dbReference>
<dbReference type="STRING" id="395493.BegalDRAFT_0504"/>
<dbReference type="HOGENOM" id="CLU_1425470_0_0_6"/>
<dbReference type="Proteomes" id="UP000005744">
    <property type="component" value="Unassembled WGS sequence"/>
</dbReference>
<keyword evidence="2" id="KW-1185">Reference proteome</keyword>
<dbReference type="OrthoDB" id="9891565at2"/>
<dbReference type="AlphaFoldDB" id="I3CCS9"/>
<gene>
    <name evidence="1" type="ORF">BegalDRAFT_0504</name>
</gene>
<organism evidence="1 2">
    <name type="scientific">Beggiatoa alba B18LD</name>
    <dbReference type="NCBI Taxonomy" id="395493"/>
    <lineage>
        <taxon>Bacteria</taxon>
        <taxon>Pseudomonadati</taxon>
        <taxon>Pseudomonadota</taxon>
        <taxon>Gammaproteobacteria</taxon>
        <taxon>Thiotrichales</taxon>
        <taxon>Thiotrichaceae</taxon>
        <taxon>Beggiatoa</taxon>
    </lineage>
</organism>
<sequence>MRHFILVCLCVLAGELSATEAEPLRQIVQNTLLAPVESSDNTLSIQENSADGFTFFDNNGRELFAAVTVRTVEGETQTREIRTVWRKGGEEQTSGGDRVIWGFFYVNPADVSWGSFNNPEVYVKVWIDRGGRVDVNFFHVSVPDIFVATGFARNGAPTTTFGELQSTVTLSSRYVRHYLPNNGDRFFRDY</sequence>
<accession>I3CCS9</accession>
<evidence type="ECO:0000313" key="2">
    <source>
        <dbReference type="Proteomes" id="UP000005744"/>
    </source>
</evidence>